<proteinExistence type="predicted"/>
<evidence type="ECO:0000313" key="1">
    <source>
        <dbReference type="EMBL" id="SVB75233.1"/>
    </source>
</evidence>
<organism evidence="1">
    <name type="scientific">marine metagenome</name>
    <dbReference type="NCBI Taxonomy" id="408172"/>
    <lineage>
        <taxon>unclassified sequences</taxon>
        <taxon>metagenomes</taxon>
        <taxon>ecological metagenomes</taxon>
    </lineage>
</organism>
<gene>
    <name evidence="1" type="ORF">METZ01_LOCUS228087</name>
</gene>
<dbReference type="AlphaFoldDB" id="A0A382GKT9"/>
<dbReference type="EMBL" id="UINC01055862">
    <property type="protein sequence ID" value="SVB75233.1"/>
    <property type="molecule type" value="Genomic_DNA"/>
</dbReference>
<protein>
    <submittedName>
        <fullName evidence="1">Uncharacterized protein</fullName>
    </submittedName>
</protein>
<sequence length="38" mass="4108">VAVWVPDEEQEVIRDLVRAEKTSSTPSVGYDSGSIPSC</sequence>
<feature type="non-terminal residue" evidence="1">
    <location>
        <position position="1"/>
    </location>
</feature>
<name>A0A382GKT9_9ZZZZ</name>
<accession>A0A382GKT9</accession>
<reference evidence="1" key="1">
    <citation type="submission" date="2018-05" db="EMBL/GenBank/DDBJ databases">
        <authorList>
            <person name="Lanie J.A."/>
            <person name="Ng W.-L."/>
            <person name="Kazmierczak K.M."/>
            <person name="Andrzejewski T.M."/>
            <person name="Davidsen T.M."/>
            <person name="Wayne K.J."/>
            <person name="Tettelin H."/>
            <person name="Glass J.I."/>
            <person name="Rusch D."/>
            <person name="Podicherti R."/>
            <person name="Tsui H.-C.T."/>
            <person name="Winkler M.E."/>
        </authorList>
    </citation>
    <scope>NUCLEOTIDE SEQUENCE</scope>
</reference>